<comment type="caution">
    <text evidence="1">The sequence shown here is derived from an EMBL/GenBank/DDBJ whole genome shotgun (WGS) entry which is preliminary data.</text>
</comment>
<dbReference type="Proteomes" id="UP000814033">
    <property type="component" value="Unassembled WGS sequence"/>
</dbReference>
<dbReference type="EMBL" id="MU276036">
    <property type="protein sequence ID" value="KAI0043043.1"/>
    <property type="molecule type" value="Genomic_DNA"/>
</dbReference>
<keyword evidence="2" id="KW-1185">Reference proteome</keyword>
<name>A0ACB8RHP8_9AGAM</name>
<gene>
    <name evidence="1" type="ORF">FA95DRAFT_1563724</name>
</gene>
<protein>
    <submittedName>
        <fullName evidence="1">Uncharacterized protein</fullName>
    </submittedName>
</protein>
<evidence type="ECO:0000313" key="2">
    <source>
        <dbReference type="Proteomes" id="UP000814033"/>
    </source>
</evidence>
<reference evidence="1" key="1">
    <citation type="submission" date="2021-02" db="EMBL/GenBank/DDBJ databases">
        <authorList>
            <consortium name="DOE Joint Genome Institute"/>
            <person name="Ahrendt S."/>
            <person name="Looney B.P."/>
            <person name="Miyauchi S."/>
            <person name="Morin E."/>
            <person name="Drula E."/>
            <person name="Courty P.E."/>
            <person name="Chicoki N."/>
            <person name="Fauchery L."/>
            <person name="Kohler A."/>
            <person name="Kuo A."/>
            <person name="Labutti K."/>
            <person name="Pangilinan J."/>
            <person name="Lipzen A."/>
            <person name="Riley R."/>
            <person name="Andreopoulos W."/>
            <person name="He G."/>
            <person name="Johnson J."/>
            <person name="Barry K.W."/>
            <person name="Grigoriev I.V."/>
            <person name="Nagy L."/>
            <person name="Hibbett D."/>
            <person name="Henrissat B."/>
            <person name="Matheny P.B."/>
            <person name="Labbe J."/>
            <person name="Martin F."/>
        </authorList>
    </citation>
    <scope>NUCLEOTIDE SEQUENCE</scope>
    <source>
        <strain evidence="1">FP105234-sp</strain>
    </source>
</reference>
<evidence type="ECO:0000313" key="1">
    <source>
        <dbReference type="EMBL" id="KAI0043043.1"/>
    </source>
</evidence>
<accession>A0ACB8RHP8</accession>
<reference evidence="1" key="2">
    <citation type="journal article" date="2022" name="New Phytol.">
        <title>Evolutionary transition to the ectomycorrhizal habit in the genomes of a hyperdiverse lineage of mushroom-forming fungi.</title>
        <authorList>
            <person name="Looney B."/>
            <person name="Miyauchi S."/>
            <person name="Morin E."/>
            <person name="Drula E."/>
            <person name="Courty P.E."/>
            <person name="Kohler A."/>
            <person name="Kuo A."/>
            <person name="LaButti K."/>
            <person name="Pangilinan J."/>
            <person name="Lipzen A."/>
            <person name="Riley R."/>
            <person name="Andreopoulos W."/>
            <person name="He G."/>
            <person name="Johnson J."/>
            <person name="Nolan M."/>
            <person name="Tritt A."/>
            <person name="Barry K.W."/>
            <person name="Grigoriev I.V."/>
            <person name="Nagy L.G."/>
            <person name="Hibbett D."/>
            <person name="Henrissat B."/>
            <person name="Matheny P.B."/>
            <person name="Labbe J."/>
            <person name="Martin F.M."/>
        </authorList>
    </citation>
    <scope>NUCLEOTIDE SEQUENCE</scope>
    <source>
        <strain evidence="1">FP105234-sp</strain>
    </source>
</reference>
<organism evidence="1 2">
    <name type="scientific">Auriscalpium vulgare</name>
    <dbReference type="NCBI Taxonomy" id="40419"/>
    <lineage>
        <taxon>Eukaryota</taxon>
        <taxon>Fungi</taxon>
        <taxon>Dikarya</taxon>
        <taxon>Basidiomycota</taxon>
        <taxon>Agaricomycotina</taxon>
        <taxon>Agaricomycetes</taxon>
        <taxon>Russulales</taxon>
        <taxon>Auriscalpiaceae</taxon>
        <taxon>Auriscalpium</taxon>
    </lineage>
</organism>
<proteinExistence type="predicted"/>
<sequence>MEQHRFGLSTRAALPTTHHRSPAGARASAAAPAPPLCPAGHDAPRKLQAAPGRPALSSPVCRTRTPPEVRSVSQVHKPGAQHRQRCIPPHNVYGGPREEARGLAAPPITDEHCVGECRRPRRRTCGYGSGVNRARALCRRRVQREDMLGAHRASM</sequence>